<dbReference type="GO" id="GO:0008233">
    <property type="term" value="F:peptidase activity"/>
    <property type="evidence" value="ECO:0007669"/>
    <property type="project" value="UniProtKB-KW"/>
</dbReference>
<evidence type="ECO:0000259" key="2">
    <source>
        <dbReference type="Pfam" id="PF02617"/>
    </source>
</evidence>
<dbReference type="Proteomes" id="UP000714380">
    <property type="component" value="Unassembled WGS sequence"/>
</dbReference>
<dbReference type="GO" id="GO:0006508">
    <property type="term" value="P:proteolysis"/>
    <property type="evidence" value="ECO:0007669"/>
    <property type="project" value="UniProtKB-KW"/>
</dbReference>
<dbReference type="InterPro" id="IPR003769">
    <property type="entry name" value="ClpS_core"/>
</dbReference>
<dbReference type="Pfam" id="PF02617">
    <property type="entry name" value="ClpS"/>
    <property type="match status" value="1"/>
</dbReference>
<evidence type="ECO:0000313" key="4">
    <source>
        <dbReference type="Proteomes" id="UP000714380"/>
    </source>
</evidence>
<dbReference type="InterPro" id="IPR014719">
    <property type="entry name" value="Ribosomal_bL12_C/ClpS-like"/>
</dbReference>
<dbReference type="NCBIfam" id="NF000672">
    <property type="entry name" value="PRK00033.1-5"/>
    <property type="match status" value="1"/>
</dbReference>
<dbReference type="InterPro" id="IPR022935">
    <property type="entry name" value="ClpS"/>
</dbReference>
<evidence type="ECO:0000256" key="1">
    <source>
        <dbReference type="HAMAP-Rule" id="MF_00302"/>
    </source>
</evidence>
<proteinExistence type="inferred from homology"/>
<keyword evidence="3" id="KW-0645">Protease</keyword>
<comment type="function">
    <text evidence="1">Involved in the modulation of the specificity of the ClpAP-mediated ATP-dependent protein degradation.</text>
</comment>
<dbReference type="Gene3D" id="3.30.1390.10">
    <property type="match status" value="1"/>
</dbReference>
<keyword evidence="3" id="KW-0378">Hydrolase</keyword>
<dbReference type="PANTHER" id="PTHR33473">
    <property type="entry name" value="ATP-DEPENDENT CLP PROTEASE ADAPTER PROTEIN CLPS1, CHLOROPLASTIC"/>
    <property type="match status" value="1"/>
</dbReference>
<comment type="similarity">
    <text evidence="1">Belongs to the ClpS family.</text>
</comment>
<protein>
    <recommendedName>
        <fullName evidence="1">ATP-dependent Clp protease adapter protein ClpS</fullName>
    </recommendedName>
</protein>
<name>A0ABS7ZSL1_9GAMM</name>
<dbReference type="RefSeq" id="WP_225674753.1">
    <property type="nucleotide sequence ID" value="NZ_JAEDAH010000054.1"/>
</dbReference>
<organism evidence="3 4">
    <name type="scientific">Thalassolituus marinus</name>
    <dbReference type="NCBI Taxonomy" id="671053"/>
    <lineage>
        <taxon>Bacteria</taxon>
        <taxon>Pseudomonadati</taxon>
        <taxon>Pseudomonadota</taxon>
        <taxon>Gammaproteobacteria</taxon>
        <taxon>Oceanospirillales</taxon>
        <taxon>Oceanospirillaceae</taxon>
        <taxon>Thalassolituus</taxon>
    </lineage>
</organism>
<dbReference type="EMBL" id="JAEDAH010000054">
    <property type="protein sequence ID" value="MCA6064103.1"/>
    <property type="molecule type" value="Genomic_DNA"/>
</dbReference>
<dbReference type="PANTHER" id="PTHR33473:SF19">
    <property type="entry name" value="ATP-DEPENDENT CLP PROTEASE ADAPTER PROTEIN CLPS"/>
    <property type="match status" value="1"/>
</dbReference>
<comment type="subunit">
    <text evidence="1">Binds to the N-terminal domain of the chaperone ClpA.</text>
</comment>
<keyword evidence="4" id="KW-1185">Reference proteome</keyword>
<gene>
    <name evidence="1 3" type="primary">clpS</name>
    <name evidence="3" type="ORF">I9W95_10835</name>
</gene>
<dbReference type="HAMAP" id="MF_00302">
    <property type="entry name" value="ClpS"/>
    <property type="match status" value="1"/>
</dbReference>
<evidence type="ECO:0000313" key="3">
    <source>
        <dbReference type="EMBL" id="MCA6064103.1"/>
    </source>
</evidence>
<sequence>MHQISQSQLNLQSGDPFYEGDGGLAVETSKPQLKKPPMYSVIMMNDDYTPMEFVVDVLQRFFNKSPEEATQIMLTVHTKGSAVCAIYTRDVAETKAAVVNQYARESQHPLMCEISPVED</sequence>
<feature type="domain" description="Adaptor protein ClpS core" evidence="2">
    <location>
        <begin position="34"/>
        <end position="113"/>
    </location>
</feature>
<dbReference type="SUPFAM" id="SSF54736">
    <property type="entry name" value="ClpS-like"/>
    <property type="match status" value="1"/>
</dbReference>
<dbReference type="NCBIfam" id="NF000669">
    <property type="entry name" value="PRK00033.1-2"/>
    <property type="match status" value="1"/>
</dbReference>
<reference evidence="3 4" key="1">
    <citation type="submission" date="2020-12" db="EMBL/GenBank/DDBJ databases">
        <title>Novel Thalassolituus-related marine hydrocarbonoclastic bacteria mediated algae-derived hydrocarbons mineralization in twilight zone of the northern South China Sea.</title>
        <authorList>
            <person name="Dong C."/>
        </authorList>
    </citation>
    <scope>NUCLEOTIDE SEQUENCE [LARGE SCALE GENOMIC DNA]</scope>
    <source>
        <strain evidence="3 4">IMCC1826</strain>
    </source>
</reference>
<comment type="caution">
    <text evidence="3">The sequence shown here is derived from an EMBL/GenBank/DDBJ whole genome shotgun (WGS) entry which is preliminary data.</text>
</comment>
<accession>A0ABS7ZSL1</accession>